<dbReference type="EMBL" id="CAEZSU010000145">
    <property type="protein sequence ID" value="CAB4557575.1"/>
    <property type="molecule type" value="Genomic_DNA"/>
</dbReference>
<dbReference type="GO" id="GO:0050667">
    <property type="term" value="P:homocysteine metabolic process"/>
    <property type="evidence" value="ECO:0007669"/>
    <property type="project" value="TreeGrafter"/>
</dbReference>
<dbReference type="InterPro" id="IPR010093">
    <property type="entry name" value="SinI_DNA-bd"/>
</dbReference>
<keyword evidence="1" id="KW-0479">Metal-binding</keyword>
<dbReference type="Gene3D" id="1.10.1240.10">
    <property type="entry name" value="Methionine synthase domain"/>
    <property type="match status" value="1"/>
</dbReference>
<dbReference type="CDD" id="cd02065">
    <property type="entry name" value="B12-binding_like"/>
    <property type="match status" value="1"/>
</dbReference>
<dbReference type="GO" id="GO:0008705">
    <property type="term" value="F:methionine synthase activity"/>
    <property type="evidence" value="ECO:0007669"/>
    <property type="project" value="TreeGrafter"/>
</dbReference>
<organism evidence="4">
    <name type="scientific">freshwater metagenome</name>
    <dbReference type="NCBI Taxonomy" id="449393"/>
    <lineage>
        <taxon>unclassified sequences</taxon>
        <taxon>metagenomes</taxon>
        <taxon>ecological metagenomes</taxon>
    </lineage>
</organism>
<dbReference type="SUPFAM" id="SSF46955">
    <property type="entry name" value="Putative DNA-binding domain"/>
    <property type="match status" value="1"/>
</dbReference>
<dbReference type="InterPro" id="IPR036724">
    <property type="entry name" value="Cobalamin-bd_sf"/>
</dbReference>
<sequence length="282" mass="29500">MIKATERPVPASTDITLTEAAEQLGVHYMTAYKYVRTGRLAATKVGGGWRISSDALQEFLSTPAARSSGERVDWSARLRDRLTAGDEAGSWNVIEASMASGLAPMSVYIDVLAPALAAIGAAWANGEVSIAEEHRATAVTNRLIGRLGPHFSRPGQTRGTIVIGAVTGDQHAVPIAMAADLLRGRGFSVIDLGANTPVETFIDAANTADRLLAVGISSSTAGVDDNVIATADALRDQVGCPIVIGGHGIEDEARRAHADAITSSANDMLEAFDRIAQDAVKK</sequence>
<evidence type="ECO:0000259" key="3">
    <source>
        <dbReference type="PROSITE" id="PS51332"/>
    </source>
</evidence>
<dbReference type="PANTHER" id="PTHR45833">
    <property type="entry name" value="METHIONINE SYNTHASE"/>
    <property type="match status" value="1"/>
</dbReference>
<dbReference type="InterPro" id="IPR009061">
    <property type="entry name" value="DNA-bd_dom_put_sf"/>
</dbReference>
<dbReference type="InterPro" id="IPR003759">
    <property type="entry name" value="Cbl-bd_cap"/>
</dbReference>
<accession>A0A6J6D2R0</accession>
<dbReference type="GO" id="GO:0003677">
    <property type="term" value="F:DNA binding"/>
    <property type="evidence" value="ECO:0007669"/>
    <property type="project" value="InterPro"/>
</dbReference>
<dbReference type="GO" id="GO:0005829">
    <property type="term" value="C:cytosol"/>
    <property type="evidence" value="ECO:0007669"/>
    <property type="project" value="TreeGrafter"/>
</dbReference>
<dbReference type="InterPro" id="IPR050554">
    <property type="entry name" value="Met_Synthase/Corrinoid"/>
</dbReference>
<dbReference type="Gene3D" id="3.40.50.280">
    <property type="entry name" value="Cobalamin-binding domain"/>
    <property type="match status" value="1"/>
</dbReference>
<dbReference type="PROSITE" id="PS51332">
    <property type="entry name" value="B12_BINDING"/>
    <property type="match status" value="1"/>
</dbReference>
<keyword evidence="2" id="KW-0170">Cobalt</keyword>
<dbReference type="Pfam" id="PF12728">
    <property type="entry name" value="HTH_17"/>
    <property type="match status" value="1"/>
</dbReference>
<dbReference type="SUPFAM" id="SSF52242">
    <property type="entry name" value="Cobalamin (vitamin B12)-binding domain"/>
    <property type="match status" value="1"/>
</dbReference>
<protein>
    <submittedName>
        <fullName evidence="4">Unannotated protein</fullName>
    </submittedName>
</protein>
<dbReference type="Pfam" id="PF02607">
    <property type="entry name" value="B12-binding_2"/>
    <property type="match status" value="1"/>
</dbReference>
<proteinExistence type="predicted"/>
<dbReference type="PANTHER" id="PTHR45833:SF1">
    <property type="entry name" value="METHIONINE SYNTHASE"/>
    <property type="match status" value="1"/>
</dbReference>
<evidence type="ECO:0000256" key="1">
    <source>
        <dbReference type="ARBA" id="ARBA00022723"/>
    </source>
</evidence>
<dbReference type="InterPro" id="IPR006158">
    <property type="entry name" value="Cobalamin-bd"/>
</dbReference>
<gene>
    <name evidence="4" type="ORF">UFOPK1495_01285</name>
</gene>
<evidence type="ECO:0000313" key="4">
    <source>
        <dbReference type="EMBL" id="CAB4557575.1"/>
    </source>
</evidence>
<reference evidence="4" key="1">
    <citation type="submission" date="2020-05" db="EMBL/GenBank/DDBJ databases">
        <authorList>
            <person name="Chiriac C."/>
            <person name="Salcher M."/>
            <person name="Ghai R."/>
            <person name="Kavagutti S V."/>
        </authorList>
    </citation>
    <scope>NUCLEOTIDE SEQUENCE</scope>
</reference>
<feature type="domain" description="B12-binding" evidence="3">
    <location>
        <begin position="158"/>
        <end position="282"/>
    </location>
</feature>
<dbReference type="InterPro" id="IPR036594">
    <property type="entry name" value="Meth_synthase_dom"/>
</dbReference>
<dbReference type="AlphaFoldDB" id="A0A6J6D2R0"/>
<name>A0A6J6D2R0_9ZZZZ</name>
<evidence type="ECO:0000256" key="2">
    <source>
        <dbReference type="ARBA" id="ARBA00023285"/>
    </source>
</evidence>
<dbReference type="GO" id="GO:0046872">
    <property type="term" value="F:metal ion binding"/>
    <property type="evidence" value="ECO:0007669"/>
    <property type="project" value="UniProtKB-KW"/>
</dbReference>
<dbReference type="GO" id="GO:0031419">
    <property type="term" value="F:cobalamin binding"/>
    <property type="evidence" value="ECO:0007669"/>
    <property type="project" value="InterPro"/>
</dbReference>
<dbReference type="InterPro" id="IPR041657">
    <property type="entry name" value="HTH_17"/>
</dbReference>
<dbReference type="Pfam" id="PF02310">
    <property type="entry name" value="B12-binding"/>
    <property type="match status" value="1"/>
</dbReference>
<dbReference type="NCBIfam" id="TIGR01764">
    <property type="entry name" value="excise"/>
    <property type="match status" value="1"/>
</dbReference>
<dbReference type="GO" id="GO:0046653">
    <property type="term" value="P:tetrahydrofolate metabolic process"/>
    <property type="evidence" value="ECO:0007669"/>
    <property type="project" value="TreeGrafter"/>
</dbReference>